<protein>
    <submittedName>
        <fullName evidence="7">Polysaccharide biosynthesis protein</fullName>
    </submittedName>
</protein>
<dbReference type="InterPro" id="IPR050833">
    <property type="entry name" value="Poly_Biosynth_Transport"/>
</dbReference>
<feature type="transmembrane region" description="Helical" evidence="6">
    <location>
        <begin position="195"/>
        <end position="218"/>
    </location>
</feature>
<dbReference type="GO" id="GO:0005886">
    <property type="term" value="C:plasma membrane"/>
    <property type="evidence" value="ECO:0007669"/>
    <property type="project" value="UniProtKB-SubCell"/>
</dbReference>
<keyword evidence="2" id="KW-1003">Cell membrane</keyword>
<organism evidence="7 8">
    <name type="scientific">Devosia riboflavina</name>
    <dbReference type="NCBI Taxonomy" id="46914"/>
    <lineage>
        <taxon>Bacteria</taxon>
        <taxon>Pseudomonadati</taxon>
        <taxon>Pseudomonadota</taxon>
        <taxon>Alphaproteobacteria</taxon>
        <taxon>Hyphomicrobiales</taxon>
        <taxon>Devosiaceae</taxon>
        <taxon>Devosia</taxon>
    </lineage>
</organism>
<reference evidence="7 8" key="1">
    <citation type="submission" date="2014-08" db="EMBL/GenBank/DDBJ databases">
        <authorList>
            <person name="Hassan Y.I."/>
            <person name="Lepp D."/>
            <person name="Zhou T."/>
        </authorList>
    </citation>
    <scope>NUCLEOTIDE SEQUENCE [LARGE SCALE GENOMIC DNA]</scope>
    <source>
        <strain evidence="7 8">IFO13584</strain>
    </source>
</reference>
<evidence type="ECO:0000313" key="8">
    <source>
        <dbReference type="Proteomes" id="UP000028981"/>
    </source>
</evidence>
<evidence type="ECO:0000256" key="3">
    <source>
        <dbReference type="ARBA" id="ARBA00022692"/>
    </source>
</evidence>
<dbReference type="RefSeq" id="WP_035085462.1">
    <property type="nucleotide sequence ID" value="NZ_JQGC01000017.1"/>
</dbReference>
<keyword evidence="5 6" id="KW-0472">Membrane</keyword>
<comment type="subcellular location">
    <subcellularLocation>
        <location evidence="1">Cell membrane</location>
        <topology evidence="1">Multi-pass membrane protein</topology>
    </subcellularLocation>
</comment>
<name>A0A087LZA6_9HYPH</name>
<keyword evidence="3 6" id="KW-0812">Transmembrane</keyword>
<feature type="transmembrane region" description="Helical" evidence="6">
    <location>
        <begin position="7"/>
        <end position="29"/>
    </location>
</feature>
<feature type="transmembrane region" description="Helical" evidence="6">
    <location>
        <begin position="162"/>
        <end position="183"/>
    </location>
</feature>
<evidence type="ECO:0000313" key="7">
    <source>
        <dbReference type="EMBL" id="KFL29959.1"/>
    </source>
</evidence>
<proteinExistence type="predicted"/>
<feature type="transmembrane region" description="Helical" evidence="6">
    <location>
        <begin position="77"/>
        <end position="98"/>
    </location>
</feature>
<feature type="transmembrane region" description="Helical" evidence="6">
    <location>
        <begin position="104"/>
        <end position="122"/>
    </location>
</feature>
<evidence type="ECO:0000256" key="4">
    <source>
        <dbReference type="ARBA" id="ARBA00022989"/>
    </source>
</evidence>
<dbReference type="AlphaFoldDB" id="A0A087LZA6"/>
<keyword evidence="8" id="KW-1185">Reference proteome</keyword>
<gene>
    <name evidence="7" type="ORF">JP75_17810</name>
</gene>
<feature type="transmembrane region" description="Helical" evidence="6">
    <location>
        <begin position="287"/>
        <end position="309"/>
    </location>
</feature>
<feature type="transmembrane region" description="Helical" evidence="6">
    <location>
        <begin position="245"/>
        <end position="266"/>
    </location>
</feature>
<evidence type="ECO:0000256" key="2">
    <source>
        <dbReference type="ARBA" id="ARBA00022475"/>
    </source>
</evidence>
<dbReference type="EMBL" id="JQGC01000017">
    <property type="protein sequence ID" value="KFL29959.1"/>
    <property type="molecule type" value="Genomic_DNA"/>
</dbReference>
<feature type="transmembrane region" description="Helical" evidence="6">
    <location>
        <begin position="437"/>
        <end position="460"/>
    </location>
</feature>
<keyword evidence="4 6" id="KW-1133">Transmembrane helix</keyword>
<feature type="transmembrane region" description="Helical" evidence="6">
    <location>
        <begin position="35"/>
        <end position="56"/>
    </location>
</feature>
<feature type="transmembrane region" description="Helical" evidence="6">
    <location>
        <begin position="407"/>
        <end position="425"/>
    </location>
</feature>
<dbReference type="PANTHER" id="PTHR30250:SF31">
    <property type="entry name" value="INNER MEMBRANE PROTEIN YGHQ"/>
    <property type="match status" value="1"/>
</dbReference>
<evidence type="ECO:0000256" key="1">
    <source>
        <dbReference type="ARBA" id="ARBA00004651"/>
    </source>
</evidence>
<dbReference type="Proteomes" id="UP000028981">
    <property type="component" value="Unassembled WGS sequence"/>
</dbReference>
<evidence type="ECO:0000256" key="6">
    <source>
        <dbReference type="SAM" id="Phobius"/>
    </source>
</evidence>
<dbReference type="PANTHER" id="PTHR30250">
    <property type="entry name" value="PST FAMILY PREDICTED COLANIC ACID TRANSPORTER"/>
    <property type="match status" value="1"/>
</dbReference>
<feature type="transmembrane region" description="Helical" evidence="6">
    <location>
        <begin position="374"/>
        <end position="395"/>
    </location>
</feature>
<accession>A0A087LZA6</accession>
<evidence type="ECO:0000256" key="5">
    <source>
        <dbReference type="ARBA" id="ARBA00023136"/>
    </source>
</evidence>
<sequence>MVRQVSSYMLANIVSAMFGFASVVIFTRLLGPSEYGIYIIGFSIAAMISSLAFGWIKASVVPFTAHDDGADLRATTGFAFIALIPLVPILYFAISAFAPQYQDYLLAAILLAFGIGFFEFYLETFRARQQTIPYLWATVIRAALALALSLVLVLVFDFGGAGLVLSVMASYFATSLIFASMVWQSPRKPFDPAMLRAMLVFGLPMTVSGAVFVLQSMLDRFVLAGSLGEHAAGIYGASADLVRQIILFPGVAIGTAVAPIAVQLLARGEKAELDRHLVDSTEMLLGVLAPAVAGLAIIAAKLASLVLGADFRLDAANLIPLIALAWLFRSFSYQLLHVSFQIRKTPGLMLAQGLAILVINALALFILVPRFGLMGTAFALVISEAAGIVIGYLLTRRAYPLPLDPRPFLKVGLATLGMAVPTYLVDRALPDMGVLDIALPVLVGVLTYGLCAYALDIAGIRSRLKTLRTRSSPLPAGR</sequence>
<dbReference type="Pfam" id="PF13440">
    <property type="entry name" value="Polysacc_synt_3"/>
    <property type="match status" value="1"/>
</dbReference>
<feature type="transmembrane region" description="Helical" evidence="6">
    <location>
        <begin position="348"/>
        <end position="368"/>
    </location>
</feature>
<feature type="transmembrane region" description="Helical" evidence="6">
    <location>
        <begin position="134"/>
        <end position="156"/>
    </location>
</feature>
<feature type="transmembrane region" description="Helical" evidence="6">
    <location>
        <begin position="315"/>
        <end position="336"/>
    </location>
</feature>
<comment type="caution">
    <text evidence="7">The sequence shown here is derived from an EMBL/GenBank/DDBJ whole genome shotgun (WGS) entry which is preliminary data.</text>
</comment>
<dbReference type="STRING" id="46914.JP75_17810"/>